<gene>
    <name evidence="3" type="ORF">GDO81_020305</name>
    <name evidence="2" type="ORF">GDO81_021390</name>
    <name evidence="1" type="ORF">GDO81_024446</name>
</gene>
<dbReference type="AlphaFoldDB" id="A0AAV6YR35"/>
<dbReference type="EMBL" id="WNYA01012911">
    <property type="protein sequence ID" value="KAG8539817.1"/>
    <property type="molecule type" value="Genomic_DNA"/>
</dbReference>
<evidence type="ECO:0000313" key="3">
    <source>
        <dbReference type="EMBL" id="KAG8539817.1"/>
    </source>
</evidence>
<keyword evidence="4" id="KW-1185">Reference proteome</keyword>
<evidence type="ECO:0000313" key="1">
    <source>
        <dbReference type="EMBL" id="KAG8537493.1"/>
    </source>
</evidence>
<dbReference type="EMBL" id="WNYA01016180">
    <property type="protein sequence ID" value="KAG8539126.1"/>
    <property type="molecule type" value="Genomic_DNA"/>
</dbReference>
<evidence type="ECO:0000313" key="4">
    <source>
        <dbReference type="Proteomes" id="UP000824782"/>
    </source>
</evidence>
<dbReference type="EMBL" id="WNYA01029751">
    <property type="protein sequence ID" value="KAG8537493.1"/>
    <property type="molecule type" value="Genomic_DNA"/>
</dbReference>
<reference evidence="2" key="1">
    <citation type="thesis" date="2020" institute="ProQuest LLC" country="789 East Eisenhower Parkway, Ann Arbor, MI, USA">
        <title>Comparative Genomics and Chromosome Evolution.</title>
        <authorList>
            <person name="Mudd A.B."/>
        </authorList>
    </citation>
    <scope>NUCLEOTIDE SEQUENCE</scope>
    <source>
        <strain evidence="2">237g6f4</strain>
        <tissue evidence="2">Blood</tissue>
    </source>
</reference>
<organism evidence="2 4">
    <name type="scientific">Engystomops pustulosus</name>
    <name type="common">Tungara frog</name>
    <name type="synonym">Physalaemus pustulosus</name>
    <dbReference type="NCBI Taxonomy" id="76066"/>
    <lineage>
        <taxon>Eukaryota</taxon>
        <taxon>Metazoa</taxon>
        <taxon>Chordata</taxon>
        <taxon>Craniata</taxon>
        <taxon>Vertebrata</taxon>
        <taxon>Euteleostomi</taxon>
        <taxon>Amphibia</taxon>
        <taxon>Batrachia</taxon>
        <taxon>Anura</taxon>
        <taxon>Neobatrachia</taxon>
        <taxon>Hyloidea</taxon>
        <taxon>Leptodactylidae</taxon>
        <taxon>Leiuperinae</taxon>
        <taxon>Engystomops</taxon>
    </lineage>
</organism>
<protein>
    <submittedName>
        <fullName evidence="2">Uncharacterized protein</fullName>
    </submittedName>
</protein>
<name>A0AAV6YR35_ENGPU</name>
<evidence type="ECO:0000313" key="2">
    <source>
        <dbReference type="EMBL" id="KAG8539126.1"/>
    </source>
</evidence>
<accession>A0AAV6YR35</accession>
<sequence length="95" mass="10824">MCTRMRYSMGSSKGLLSLNQKNLRKFRCSSLTRKQWNICWMSAINATESLRNLRSTPRSRLLRSGPGSRTSFKETPSNLALESNTTLICPGFFGW</sequence>
<dbReference type="Proteomes" id="UP000824782">
    <property type="component" value="Unassembled WGS sequence"/>
</dbReference>
<proteinExistence type="predicted"/>
<comment type="caution">
    <text evidence="2">The sequence shown here is derived from an EMBL/GenBank/DDBJ whole genome shotgun (WGS) entry which is preliminary data.</text>
</comment>